<feature type="compositionally biased region" description="Basic and acidic residues" evidence="1">
    <location>
        <begin position="92"/>
        <end position="106"/>
    </location>
</feature>
<reference evidence="3" key="1">
    <citation type="submission" date="2022-11" db="UniProtKB">
        <authorList>
            <consortium name="WormBaseParasite"/>
        </authorList>
    </citation>
    <scope>IDENTIFICATION</scope>
</reference>
<feature type="region of interest" description="Disordered" evidence="1">
    <location>
        <begin position="92"/>
        <end position="123"/>
    </location>
</feature>
<dbReference type="AlphaFoldDB" id="A0A914SA48"/>
<accession>A0A914SA48</accession>
<name>A0A914SA48_PAREQ</name>
<keyword evidence="2" id="KW-1185">Reference proteome</keyword>
<dbReference type="Proteomes" id="UP000887564">
    <property type="component" value="Unplaced"/>
</dbReference>
<evidence type="ECO:0000256" key="1">
    <source>
        <dbReference type="SAM" id="MobiDB-lite"/>
    </source>
</evidence>
<feature type="compositionally biased region" description="Basic residues" evidence="1">
    <location>
        <begin position="107"/>
        <end position="123"/>
    </location>
</feature>
<evidence type="ECO:0000313" key="2">
    <source>
        <dbReference type="Proteomes" id="UP000887564"/>
    </source>
</evidence>
<dbReference type="WBParaSite" id="PEQ_0001102101-mRNA-1">
    <property type="protein sequence ID" value="PEQ_0001102101-mRNA-1"/>
    <property type="gene ID" value="PEQ_0001102101"/>
</dbReference>
<proteinExistence type="predicted"/>
<organism evidence="2 3">
    <name type="scientific">Parascaris equorum</name>
    <name type="common">Equine roundworm</name>
    <dbReference type="NCBI Taxonomy" id="6256"/>
    <lineage>
        <taxon>Eukaryota</taxon>
        <taxon>Metazoa</taxon>
        <taxon>Ecdysozoa</taxon>
        <taxon>Nematoda</taxon>
        <taxon>Chromadorea</taxon>
        <taxon>Rhabditida</taxon>
        <taxon>Spirurina</taxon>
        <taxon>Ascaridomorpha</taxon>
        <taxon>Ascaridoidea</taxon>
        <taxon>Ascarididae</taxon>
        <taxon>Parascaris</taxon>
    </lineage>
</organism>
<evidence type="ECO:0000313" key="3">
    <source>
        <dbReference type="WBParaSite" id="PEQ_0001102101-mRNA-1"/>
    </source>
</evidence>
<sequence length="123" mass="14373">MGIRSRKLTRHALFAVCPVNLPDIRKRSALFALIFPVRPTTTADSRPTMRILVNPKKSRKKWLTSFLTTPLIMDDTQMASLLRYHKEEMLDRKTKDKTIKDSEKAEKKAKKSMKKMKKDVRRS</sequence>
<protein>
    <submittedName>
        <fullName evidence="3">Uncharacterized protein</fullName>
    </submittedName>
</protein>